<dbReference type="EMBL" id="CADIKF010000041">
    <property type="protein sequence ID" value="CAB3765317.1"/>
    <property type="molecule type" value="Genomic_DNA"/>
</dbReference>
<name>A0A6J5EHV9_9BURK</name>
<organism evidence="1 2">
    <name type="scientific">Paraburkholderia solisilvae</name>
    <dbReference type="NCBI Taxonomy" id="624376"/>
    <lineage>
        <taxon>Bacteria</taxon>
        <taxon>Pseudomonadati</taxon>
        <taxon>Pseudomonadota</taxon>
        <taxon>Betaproteobacteria</taxon>
        <taxon>Burkholderiales</taxon>
        <taxon>Burkholderiaceae</taxon>
        <taxon>Paraburkholderia</taxon>
    </lineage>
</organism>
<sequence>MKSQLAKSTVPPAASLLEAVSPVRSLHPDLSSM</sequence>
<proteinExistence type="predicted"/>
<gene>
    <name evidence="1" type="ORF">LMG29739_04559</name>
</gene>
<dbReference type="AlphaFoldDB" id="A0A6J5EHV9"/>
<evidence type="ECO:0000313" key="2">
    <source>
        <dbReference type="Proteomes" id="UP000494329"/>
    </source>
</evidence>
<dbReference type="Proteomes" id="UP000494329">
    <property type="component" value="Unassembled WGS sequence"/>
</dbReference>
<evidence type="ECO:0000313" key="1">
    <source>
        <dbReference type="EMBL" id="CAB3765317.1"/>
    </source>
</evidence>
<reference evidence="1 2" key="1">
    <citation type="submission" date="2020-04" db="EMBL/GenBank/DDBJ databases">
        <authorList>
            <person name="De Canck E."/>
        </authorList>
    </citation>
    <scope>NUCLEOTIDE SEQUENCE [LARGE SCALE GENOMIC DNA]</scope>
    <source>
        <strain evidence="1 2">LMG 29739</strain>
    </source>
</reference>
<accession>A0A6J5EHV9</accession>
<keyword evidence="2" id="KW-1185">Reference proteome</keyword>
<protein>
    <submittedName>
        <fullName evidence="1">Uncharacterized protein</fullName>
    </submittedName>
</protein>